<dbReference type="Gene3D" id="2.40.128.540">
    <property type="entry name" value="Domain of unknown function DUF4822"/>
    <property type="match status" value="2"/>
</dbReference>
<gene>
    <name evidence="3" type="ORF">EM808_14040</name>
</gene>
<evidence type="ECO:0000313" key="4">
    <source>
        <dbReference type="Proteomes" id="UP000288024"/>
    </source>
</evidence>
<organism evidence="3 4">
    <name type="scientific">Niallia taxi</name>
    <dbReference type="NCBI Taxonomy" id="2499688"/>
    <lineage>
        <taxon>Bacteria</taxon>
        <taxon>Bacillati</taxon>
        <taxon>Bacillota</taxon>
        <taxon>Bacilli</taxon>
        <taxon>Bacillales</taxon>
        <taxon>Bacillaceae</taxon>
        <taxon>Niallia</taxon>
    </lineage>
</organism>
<feature type="chain" id="PRO_5038426066" evidence="1">
    <location>
        <begin position="21"/>
        <end position="322"/>
    </location>
</feature>
<evidence type="ECO:0000256" key="1">
    <source>
        <dbReference type="SAM" id="SignalP"/>
    </source>
</evidence>
<dbReference type="RefSeq" id="WP_127738834.1">
    <property type="nucleotide sequence ID" value="NZ_RZTZ01000005.1"/>
</dbReference>
<dbReference type="InterPro" id="IPR032247">
    <property type="entry name" value="DUF4822"/>
</dbReference>
<name>A0A3S2W3G8_9BACI</name>
<dbReference type="Proteomes" id="UP000288024">
    <property type="component" value="Unassembled WGS sequence"/>
</dbReference>
<reference evidence="3 4" key="1">
    <citation type="submission" date="2019-01" db="EMBL/GenBank/DDBJ databases">
        <title>Bacillus sp. M5HDSG1-1, whole genome shotgun sequence.</title>
        <authorList>
            <person name="Tuo L."/>
        </authorList>
    </citation>
    <scope>NUCLEOTIDE SEQUENCE [LARGE SCALE GENOMIC DNA]</scope>
    <source>
        <strain evidence="3 4">M5HDSG1-1</strain>
    </source>
</reference>
<protein>
    <submittedName>
        <fullName evidence="3">DUF4822 domain-containing protein</fullName>
    </submittedName>
</protein>
<feature type="domain" description="DUF4822" evidence="2">
    <location>
        <begin position="58"/>
        <end position="173"/>
    </location>
</feature>
<evidence type="ECO:0000313" key="3">
    <source>
        <dbReference type="EMBL" id="RVT61378.1"/>
    </source>
</evidence>
<proteinExistence type="predicted"/>
<dbReference type="AlphaFoldDB" id="A0A3S2W3G8"/>
<keyword evidence="4" id="KW-1185">Reference proteome</keyword>
<dbReference type="PROSITE" id="PS51257">
    <property type="entry name" value="PROKAR_LIPOPROTEIN"/>
    <property type="match status" value="1"/>
</dbReference>
<dbReference type="Pfam" id="PF16103">
    <property type="entry name" value="DUF4822"/>
    <property type="match status" value="2"/>
</dbReference>
<evidence type="ECO:0000259" key="2">
    <source>
        <dbReference type="Pfam" id="PF16103"/>
    </source>
</evidence>
<dbReference type="EMBL" id="RZTZ01000005">
    <property type="protein sequence ID" value="RVT61378.1"/>
    <property type="molecule type" value="Genomic_DNA"/>
</dbReference>
<feature type="domain" description="DUF4822" evidence="2">
    <location>
        <begin position="198"/>
        <end position="320"/>
    </location>
</feature>
<feature type="signal peptide" evidence="1">
    <location>
        <begin position="1"/>
        <end position="20"/>
    </location>
</feature>
<accession>A0A3S2W3G8</accession>
<comment type="caution">
    <text evidence="3">The sequence shown here is derived from an EMBL/GenBank/DDBJ whole genome shotgun (WGS) entry which is preliminary data.</text>
</comment>
<keyword evidence="1" id="KW-0732">Signal</keyword>
<sequence>MNKKFLMTALTLASSITLMAACGNATNKEAGERTSLETQQTVEESAEQQLTNGQKMANILGSTNWQGTRVYDKDNNDLTKENTGFIGLAKYDAETGHYEFFDAQTGETRGDEGTFFMTNDGMKRILISKTMNYQAVVEITELDEDMFTYKRMGKDAKNNDIEVFVEHIPFADNNLGFTTADQPLNASTGEILTDEDGDNILGSSLWQGTKAIDEEGNDVTMYNENYISLAKFDKDTNQYEFFSLETGESRGDYGYFNVINNNKIRAHMSIGENKYGAALELTELNRNKFTYKRVGKDADGNDITIFVEHEPYKGELTPVFSL</sequence>